<keyword evidence="1" id="KW-1133">Transmembrane helix</keyword>
<accession>A0A2W2BS11</accession>
<sequence length="129" mass="13605">MFALRFAGHLAYFKLASTLLLQQGLSNGGVVVATAAFALGCLAASRWIAGLRRVAAEPPHPAALPLLGATAVLIAMMVMGPVISTLLPRHPERALELMPLIPAWFALLAPPCTGFIAAQILTARRPTRT</sequence>
<organism evidence="2 3">
    <name type="scientific">Aestuariivirga litoralis</name>
    <dbReference type="NCBI Taxonomy" id="2650924"/>
    <lineage>
        <taxon>Bacteria</taxon>
        <taxon>Pseudomonadati</taxon>
        <taxon>Pseudomonadota</taxon>
        <taxon>Alphaproteobacteria</taxon>
        <taxon>Hyphomicrobiales</taxon>
        <taxon>Aestuariivirgaceae</taxon>
        <taxon>Aestuariivirga</taxon>
    </lineage>
</organism>
<reference evidence="3" key="1">
    <citation type="submission" date="2018-06" db="EMBL/GenBank/DDBJ databases">
        <title>Aestuariibacter litoralis strain KCTC 52945T.</title>
        <authorList>
            <person name="Li X."/>
            <person name="Salam N."/>
            <person name="Li J.-L."/>
            <person name="Chen Y.-M."/>
            <person name="Yang Z.-W."/>
            <person name="Zhang L.-Y."/>
            <person name="Han M.-X."/>
            <person name="Xiao M."/>
            <person name="Li W.-J."/>
        </authorList>
    </citation>
    <scope>NUCLEOTIDE SEQUENCE [LARGE SCALE GENOMIC DNA]</scope>
    <source>
        <strain evidence="3">KCTC 52945</strain>
    </source>
</reference>
<dbReference type="EMBL" id="QKVK01000001">
    <property type="protein sequence ID" value="PZF78487.1"/>
    <property type="molecule type" value="Genomic_DNA"/>
</dbReference>
<keyword evidence="3" id="KW-1185">Reference proteome</keyword>
<dbReference type="RefSeq" id="WP_111195814.1">
    <property type="nucleotide sequence ID" value="NZ_QKVK01000001.1"/>
</dbReference>
<evidence type="ECO:0000313" key="3">
    <source>
        <dbReference type="Proteomes" id="UP000248795"/>
    </source>
</evidence>
<comment type="caution">
    <text evidence="2">The sequence shown here is derived from an EMBL/GenBank/DDBJ whole genome shotgun (WGS) entry which is preliminary data.</text>
</comment>
<protein>
    <submittedName>
        <fullName evidence="2">Uncharacterized protein</fullName>
    </submittedName>
</protein>
<feature type="transmembrane region" description="Helical" evidence="1">
    <location>
        <begin position="61"/>
        <end position="83"/>
    </location>
</feature>
<feature type="transmembrane region" description="Helical" evidence="1">
    <location>
        <begin position="29"/>
        <end position="49"/>
    </location>
</feature>
<dbReference type="AlphaFoldDB" id="A0A2W2BS11"/>
<gene>
    <name evidence="2" type="ORF">DK847_01330</name>
</gene>
<name>A0A2W2BS11_9HYPH</name>
<dbReference type="Proteomes" id="UP000248795">
    <property type="component" value="Unassembled WGS sequence"/>
</dbReference>
<evidence type="ECO:0000313" key="2">
    <source>
        <dbReference type="EMBL" id="PZF78487.1"/>
    </source>
</evidence>
<keyword evidence="1" id="KW-0472">Membrane</keyword>
<keyword evidence="1" id="KW-0812">Transmembrane</keyword>
<proteinExistence type="predicted"/>
<feature type="transmembrane region" description="Helical" evidence="1">
    <location>
        <begin position="103"/>
        <end position="123"/>
    </location>
</feature>
<evidence type="ECO:0000256" key="1">
    <source>
        <dbReference type="SAM" id="Phobius"/>
    </source>
</evidence>